<feature type="transmembrane region" description="Helical" evidence="1">
    <location>
        <begin position="112"/>
        <end position="133"/>
    </location>
</feature>
<evidence type="ECO:0000313" key="3">
    <source>
        <dbReference type="Proteomes" id="UP000309676"/>
    </source>
</evidence>
<feature type="transmembrane region" description="Helical" evidence="1">
    <location>
        <begin position="72"/>
        <end position="92"/>
    </location>
</feature>
<feature type="transmembrane region" description="Helical" evidence="1">
    <location>
        <begin position="12"/>
        <end position="29"/>
    </location>
</feature>
<feature type="transmembrane region" description="Helical" evidence="1">
    <location>
        <begin position="201"/>
        <end position="221"/>
    </location>
</feature>
<evidence type="ECO:0000313" key="2">
    <source>
        <dbReference type="EMBL" id="TLS51609.1"/>
    </source>
</evidence>
<protein>
    <submittedName>
        <fullName evidence="2">DUF2306 domain-containing protein</fullName>
    </submittedName>
</protein>
<accession>A0A5R9G950</accession>
<keyword evidence="1" id="KW-0812">Transmembrane</keyword>
<keyword evidence="1" id="KW-1133">Transmembrane helix</keyword>
<keyword evidence="1" id="KW-0472">Membrane</keyword>
<comment type="caution">
    <text evidence="2">The sequence shown here is derived from an EMBL/GenBank/DDBJ whole genome shotgun (WGS) entry which is preliminary data.</text>
</comment>
<feature type="transmembrane region" description="Helical" evidence="1">
    <location>
        <begin position="41"/>
        <end position="60"/>
    </location>
</feature>
<feature type="transmembrane region" description="Helical" evidence="1">
    <location>
        <begin position="170"/>
        <end position="189"/>
    </location>
</feature>
<dbReference type="Proteomes" id="UP000309676">
    <property type="component" value="Unassembled WGS sequence"/>
</dbReference>
<dbReference type="AlphaFoldDB" id="A0A5R9G950"/>
<gene>
    <name evidence="2" type="ORF">FE782_13975</name>
</gene>
<sequence length="232" mass="25868">MQLTFDILRGVHIFGGFLALAVFWIPIVTKKGGRAHNRAGRMYVVAMGGVSATAFLMGAYRLTWDAGPDADAIPFAWFLMFVSILSAATAWYGIRVLRHKRRTAPHRKPLDLLFPALLFASGVGISAYGWAIHFPLLQYFPILGLFLGGTQLLYWLTVPAKKSHWAVEHIVGMLSCCISTITAFLVFGAPRLLGVDSVNLLVWFLPTIVFVPLIIGFANVYKRKFDDRRLKI</sequence>
<feature type="transmembrane region" description="Helical" evidence="1">
    <location>
        <begin position="139"/>
        <end position="158"/>
    </location>
</feature>
<dbReference type="RefSeq" id="WP_138194810.1">
    <property type="nucleotide sequence ID" value="NZ_VCIW01000008.1"/>
</dbReference>
<proteinExistence type="predicted"/>
<reference evidence="2 3" key="1">
    <citation type="submission" date="2019-05" db="EMBL/GenBank/DDBJ databases">
        <authorList>
            <person name="Narsing Rao M.P."/>
            <person name="Li W.J."/>
        </authorList>
    </citation>
    <scope>NUCLEOTIDE SEQUENCE [LARGE SCALE GENOMIC DNA]</scope>
    <source>
        <strain evidence="2 3">SYSU_K30003</strain>
    </source>
</reference>
<evidence type="ECO:0000256" key="1">
    <source>
        <dbReference type="SAM" id="Phobius"/>
    </source>
</evidence>
<organism evidence="2 3">
    <name type="scientific">Paenibacillus antri</name>
    <dbReference type="NCBI Taxonomy" id="2582848"/>
    <lineage>
        <taxon>Bacteria</taxon>
        <taxon>Bacillati</taxon>
        <taxon>Bacillota</taxon>
        <taxon>Bacilli</taxon>
        <taxon>Bacillales</taxon>
        <taxon>Paenibacillaceae</taxon>
        <taxon>Paenibacillus</taxon>
    </lineage>
</organism>
<dbReference type="EMBL" id="VCIW01000008">
    <property type="protein sequence ID" value="TLS51609.1"/>
    <property type="molecule type" value="Genomic_DNA"/>
</dbReference>
<name>A0A5R9G950_9BACL</name>
<keyword evidence="3" id="KW-1185">Reference proteome</keyword>
<dbReference type="OrthoDB" id="5984490at2"/>